<organism evidence="2 3">
    <name type="scientific">Corymbia citriodora subsp. variegata</name>
    <dbReference type="NCBI Taxonomy" id="360336"/>
    <lineage>
        <taxon>Eukaryota</taxon>
        <taxon>Viridiplantae</taxon>
        <taxon>Streptophyta</taxon>
        <taxon>Embryophyta</taxon>
        <taxon>Tracheophyta</taxon>
        <taxon>Spermatophyta</taxon>
        <taxon>Magnoliopsida</taxon>
        <taxon>eudicotyledons</taxon>
        <taxon>Gunneridae</taxon>
        <taxon>Pentapetalae</taxon>
        <taxon>rosids</taxon>
        <taxon>malvids</taxon>
        <taxon>Myrtales</taxon>
        <taxon>Myrtaceae</taxon>
        <taxon>Myrtoideae</taxon>
        <taxon>Eucalypteae</taxon>
        <taxon>Corymbia</taxon>
    </lineage>
</organism>
<evidence type="ECO:0000313" key="3">
    <source>
        <dbReference type="Proteomes" id="UP000806378"/>
    </source>
</evidence>
<accession>A0A8T0D164</accession>
<evidence type="ECO:0000256" key="1">
    <source>
        <dbReference type="SAM" id="MobiDB-lite"/>
    </source>
</evidence>
<dbReference type="AlphaFoldDB" id="A0A8T0D164"/>
<name>A0A8T0D164_CORYI</name>
<keyword evidence="3" id="KW-1185">Reference proteome</keyword>
<gene>
    <name evidence="2" type="ORF">BT93_L5336</name>
</gene>
<dbReference type="Proteomes" id="UP000806378">
    <property type="component" value="Unassembled WGS sequence"/>
</dbReference>
<sequence>MRAACEASLRWLKVDCTDLYYQCRIGVTQVRGGEHRVPDLPWCVATSRVTSEPSSSASDELQLQRDRQSSQKSDSNPI</sequence>
<dbReference type="EMBL" id="MU089518">
    <property type="protein sequence ID" value="KAF7852175.1"/>
    <property type="molecule type" value="Genomic_DNA"/>
</dbReference>
<dbReference type="Gramene" id="rna-gnl|WGS:JABURB|Cocit.L5336.1">
    <property type="protein sequence ID" value="cds-KAF7852175.1"/>
    <property type="gene ID" value="gene-BT93_L5336"/>
</dbReference>
<comment type="caution">
    <text evidence="2">The sequence shown here is derived from an EMBL/GenBank/DDBJ whole genome shotgun (WGS) entry which is preliminary data.</text>
</comment>
<feature type="region of interest" description="Disordered" evidence="1">
    <location>
        <begin position="51"/>
        <end position="78"/>
    </location>
</feature>
<proteinExistence type="predicted"/>
<protein>
    <submittedName>
        <fullName evidence="2">Uncharacterized protein</fullName>
    </submittedName>
</protein>
<reference evidence="2" key="1">
    <citation type="submission" date="2020-05" db="EMBL/GenBank/DDBJ databases">
        <title>WGS assembly of Corymbia citriodora subspecies variegata.</title>
        <authorList>
            <person name="Barry K."/>
            <person name="Hundley H."/>
            <person name="Shu S."/>
            <person name="Jenkins J."/>
            <person name="Grimwood J."/>
            <person name="Baten A."/>
        </authorList>
    </citation>
    <scope>NUCLEOTIDE SEQUENCE</scope>
    <source>
        <strain evidence="2">CV2-018</strain>
    </source>
</reference>
<evidence type="ECO:0000313" key="2">
    <source>
        <dbReference type="EMBL" id="KAF7852175.1"/>
    </source>
</evidence>